<dbReference type="EMBL" id="LR796756">
    <property type="protein sequence ID" value="CAB4163394.1"/>
    <property type="molecule type" value="Genomic_DNA"/>
</dbReference>
<organism evidence="1">
    <name type="scientific">uncultured Caudovirales phage</name>
    <dbReference type="NCBI Taxonomy" id="2100421"/>
    <lineage>
        <taxon>Viruses</taxon>
        <taxon>Duplodnaviria</taxon>
        <taxon>Heunggongvirae</taxon>
        <taxon>Uroviricota</taxon>
        <taxon>Caudoviricetes</taxon>
        <taxon>Peduoviridae</taxon>
        <taxon>Maltschvirus</taxon>
        <taxon>Maltschvirus maltsch</taxon>
    </lineage>
</organism>
<accession>A0A6J5MSM5</accession>
<evidence type="ECO:0000313" key="1">
    <source>
        <dbReference type="EMBL" id="CAB4149844.1"/>
    </source>
</evidence>
<proteinExistence type="predicted"/>
<dbReference type="EMBL" id="LR796531">
    <property type="protein sequence ID" value="CAB4149844.1"/>
    <property type="molecule type" value="Genomic_DNA"/>
</dbReference>
<reference evidence="1" key="1">
    <citation type="submission" date="2020-04" db="EMBL/GenBank/DDBJ databases">
        <authorList>
            <person name="Chiriac C."/>
            <person name="Salcher M."/>
            <person name="Ghai R."/>
            <person name="Kavagutti S V."/>
        </authorList>
    </citation>
    <scope>NUCLEOTIDE SEQUENCE</scope>
</reference>
<name>A0A6J5MSM5_9CAUD</name>
<protein>
    <submittedName>
        <fullName evidence="1">Uncharacterized protein</fullName>
    </submittedName>
</protein>
<evidence type="ECO:0000313" key="2">
    <source>
        <dbReference type="EMBL" id="CAB4163394.1"/>
    </source>
</evidence>
<gene>
    <name evidence="1" type="ORF">UFOVP543_37</name>
    <name evidence="2" type="ORF">UFOVP804_13</name>
</gene>
<sequence length="401" mass="43760">MIIGLTGFAFKGLPPSYPPAGTFITAVCASQSDPNVASQTYYDANGTAFTGGYDLWEQYHDGYGGSYWSNFGTGASNSPNACYLPYGFYTNNNSGYYSVTWSACGSYGNFGPTGEYYEYSYSTGGGNFESGSGNQYYNPPANGDVIYDGGCCVVYYDGYNGYYTSDTCNPCPAYGEFVRDADDTYVEVPDGSGNYFFDGNNNVWLADGNCGEYFYYSGLYSSGTYITSSGGYDYYWNGSGGYYESGGCPGSGQLVGTICISTNGTDARGTYFDAAWQYGEQYTDGSCGTYDVYLGTNGYGCYYPAGWYHSYDTTDNGSNTWYVQDSSYAEVASGTYQYSYSWNAYIADGYGNSNNTTGSVYSSYGDFFEDGTYYDPALDQYWYYAIYSDGGSGYYVSKEPI</sequence>